<protein>
    <recommendedName>
        <fullName evidence="2">C2 domain-containing protein</fullName>
    </recommendedName>
</protein>
<evidence type="ECO:0000256" key="1">
    <source>
        <dbReference type="SAM" id="SignalP"/>
    </source>
</evidence>
<dbReference type="Gene3D" id="2.60.40.150">
    <property type="entry name" value="C2 domain"/>
    <property type="match status" value="1"/>
</dbReference>
<name>A0A928Z167_9CYAN</name>
<reference evidence="3" key="1">
    <citation type="submission" date="2020-10" db="EMBL/GenBank/DDBJ databases">
        <authorList>
            <person name="Castelo-Branco R."/>
            <person name="Eusebio N."/>
            <person name="Adriana R."/>
            <person name="Vieira A."/>
            <person name="Brugerolle De Fraissinette N."/>
            <person name="Rezende De Castro R."/>
            <person name="Schneider M.P."/>
            <person name="Vasconcelos V."/>
            <person name="Leao P.N."/>
        </authorList>
    </citation>
    <scope>NUCLEOTIDE SEQUENCE</scope>
    <source>
        <strain evidence="3">LEGE 11480</strain>
    </source>
</reference>
<keyword evidence="4" id="KW-1185">Reference proteome</keyword>
<feature type="chain" id="PRO_5037411552" description="C2 domain-containing protein" evidence="1">
    <location>
        <begin position="32"/>
        <end position="323"/>
    </location>
</feature>
<evidence type="ECO:0000313" key="4">
    <source>
        <dbReference type="Proteomes" id="UP000625316"/>
    </source>
</evidence>
<sequence length="323" mass="35586">MQSQPLRTAIFSALFLSTAILQLFAPLPSKAATFTRIIRDREPNNIQANTGTVVVDQALSISGQLSNRQDSDLYAFTVNGAAQSLVITSGNNSARLSYAVLEDTNNNGRRDFSDRVVLLTSAGNNTQRQLNIQGKTRLLFQVFGNSRNSAAAYSFRLLPQKQRRDSQVGIEIRGANVKTSESFDNRTFSGGRSARADFYVKVNLDRRRLLKTRTIKNNDFPIFNQSAFRKIPGTQGEVKFEITMMDDDFGRDDQADISPGSARTFKVRYLIATGEIVGPDNQVLGQMGAGPLGGNKISPVLRAAGNDRKRGANLFFRIIHKGS</sequence>
<feature type="signal peptide" evidence="1">
    <location>
        <begin position="1"/>
        <end position="31"/>
    </location>
</feature>
<keyword evidence="1" id="KW-0732">Signal</keyword>
<gene>
    <name evidence="3" type="ORF">IQ266_04445</name>
</gene>
<dbReference type="InterPro" id="IPR035892">
    <property type="entry name" value="C2_domain_sf"/>
</dbReference>
<comment type="caution">
    <text evidence="3">The sequence shown here is derived from an EMBL/GenBank/DDBJ whole genome shotgun (WGS) entry which is preliminary data.</text>
</comment>
<dbReference type="Proteomes" id="UP000625316">
    <property type="component" value="Unassembled WGS sequence"/>
</dbReference>
<dbReference type="Gene3D" id="2.60.120.380">
    <property type="match status" value="1"/>
</dbReference>
<organism evidence="3 4">
    <name type="scientific">Romeriopsis navalis LEGE 11480</name>
    <dbReference type="NCBI Taxonomy" id="2777977"/>
    <lineage>
        <taxon>Bacteria</taxon>
        <taxon>Bacillati</taxon>
        <taxon>Cyanobacteriota</taxon>
        <taxon>Cyanophyceae</taxon>
        <taxon>Leptolyngbyales</taxon>
        <taxon>Leptolyngbyaceae</taxon>
        <taxon>Romeriopsis</taxon>
        <taxon>Romeriopsis navalis</taxon>
    </lineage>
</organism>
<evidence type="ECO:0000259" key="2">
    <source>
        <dbReference type="Pfam" id="PF00168"/>
    </source>
</evidence>
<dbReference type="EMBL" id="JADEXQ010000010">
    <property type="protein sequence ID" value="MBE9029011.1"/>
    <property type="molecule type" value="Genomic_DNA"/>
</dbReference>
<accession>A0A928Z167</accession>
<dbReference type="SUPFAM" id="SSF49562">
    <property type="entry name" value="C2 domain (Calcium/lipid-binding domain, CaLB)"/>
    <property type="match status" value="1"/>
</dbReference>
<dbReference type="RefSeq" id="WP_264323831.1">
    <property type="nucleotide sequence ID" value="NZ_JADEXQ010000010.1"/>
</dbReference>
<dbReference type="InterPro" id="IPR000008">
    <property type="entry name" value="C2_dom"/>
</dbReference>
<feature type="domain" description="C2" evidence="2">
    <location>
        <begin position="193"/>
        <end position="253"/>
    </location>
</feature>
<proteinExistence type="predicted"/>
<dbReference type="Pfam" id="PF00168">
    <property type="entry name" value="C2"/>
    <property type="match status" value="1"/>
</dbReference>
<evidence type="ECO:0000313" key="3">
    <source>
        <dbReference type="EMBL" id="MBE9029011.1"/>
    </source>
</evidence>
<dbReference type="AlphaFoldDB" id="A0A928Z167"/>